<dbReference type="InterPro" id="IPR003819">
    <property type="entry name" value="TauD/TfdA-like"/>
</dbReference>
<proteinExistence type="predicted"/>
<evidence type="ECO:0000256" key="2">
    <source>
        <dbReference type="ARBA" id="ARBA00023194"/>
    </source>
</evidence>
<evidence type="ECO:0000259" key="3">
    <source>
        <dbReference type="Pfam" id="PF02668"/>
    </source>
</evidence>
<dbReference type="GO" id="GO:0017000">
    <property type="term" value="P:antibiotic biosynthetic process"/>
    <property type="evidence" value="ECO:0007669"/>
    <property type="project" value="UniProtKB-KW"/>
</dbReference>
<evidence type="ECO:0000256" key="1">
    <source>
        <dbReference type="ARBA" id="ARBA00023002"/>
    </source>
</evidence>
<feature type="domain" description="TauD/TfdA-like" evidence="3">
    <location>
        <begin position="96"/>
        <end position="358"/>
    </location>
</feature>
<keyword evidence="2" id="KW-0045">Antibiotic biosynthesis</keyword>
<organism evidence="4">
    <name type="scientific">Trichophyton rubrum CBS 288.86</name>
    <dbReference type="NCBI Taxonomy" id="1215330"/>
    <lineage>
        <taxon>Eukaryota</taxon>
        <taxon>Fungi</taxon>
        <taxon>Dikarya</taxon>
        <taxon>Ascomycota</taxon>
        <taxon>Pezizomycotina</taxon>
        <taxon>Eurotiomycetes</taxon>
        <taxon>Eurotiomycetidae</taxon>
        <taxon>Onygenales</taxon>
        <taxon>Arthrodermataceae</taxon>
        <taxon>Trichophyton</taxon>
    </lineage>
</organism>
<name>A0A022VZF4_TRIRU</name>
<dbReference type="HOGENOM" id="CLU_041041_2_1_1"/>
<dbReference type="Gene3D" id="3.60.130.10">
    <property type="entry name" value="Clavaminate synthase-like"/>
    <property type="match status" value="1"/>
</dbReference>
<reference evidence="4" key="1">
    <citation type="submission" date="2014-02" db="EMBL/GenBank/DDBJ databases">
        <title>The Genome Sequence of Trichophyton rubrum (morphotype fischeri) CBS 288.86.</title>
        <authorList>
            <consortium name="The Broad Institute Genomics Platform"/>
            <person name="Cuomo C.A."/>
            <person name="White T.C."/>
            <person name="Graser Y."/>
            <person name="Martinez-Rossi N."/>
            <person name="Heitman J."/>
            <person name="Young S.K."/>
            <person name="Zeng Q."/>
            <person name="Gargeya S."/>
            <person name="Abouelleil A."/>
            <person name="Alvarado L."/>
            <person name="Chapman S.B."/>
            <person name="Gainer-Dewar J."/>
            <person name="Goldberg J."/>
            <person name="Griggs A."/>
            <person name="Gujja S."/>
            <person name="Hansen M."/>
            <person name="Howarth C."/>
            <person name="Imamovic A."/>
            <person name="Larimer J."/>
            <person name="Martinez D."/>
            <person name="Murphy C."/>
            <person name="Pearson M.D."/>
            <person name="Persinoti G."/>
            <person name="Poon T."/>
            <person name="Priest M."/>
            <person name="Roberts A.D."/>
            <person name="Saif S."/>
            <person name="Shea T.D."/>
            <person name="Sykes S.N."/>
            <person name="Wortman J."/>
            <person name="Nusbaum C."/>
            <person name="Birren B."/>
        </authorList>
    </citation>
    <scope>NUCLEOTIDE SEQUENCE [LARGE SCALE GENOMIC DNA]</scope>
    <source>
        <strain evidence="4">CBS 288.86</strain>
    </source>
</reference>
<dbReference type="InterPro" id="IPR050411">
    <property type="entry name" value="AlphaKG_dependent_hydroxylases"/>
</dbReference>
<dbReference type="EMBL" id="KK207874">
    <property type="protein sequence ID" value="EZF51083.1"/>
    <property type="molecule type" value="Genomic_DNA"/>
</dbReference>
<keyword evidence="1" id="KW-0560">Oxidoreductase</keyword>
<dbReference type="GO" id="GO:0016491">
    <property type="term" value="F:oxidoreductase activity"/>
    <property type="evidence" value="ECO:0007669"/>
    <property type="project" value="UniProtKB-KW"/>
</dbReference>
<dbReference type="Pfam" id="PF02668">
    <property type="entry name" value="TauD"/>
    <property type="match status" value="1"/>
</dbReference>
<dbReference type="SUPFAM" id="SSF51197">
    <property type="entry name" value="Clavaminate synthase-like"/>
    <property type="match status" value="1"/>
</dbReference>
<gene>
    <name evidence="4" type="ORF">H103_05593</name>
</gene>
<dbReference type="OrthoDB" id="272271at2759"/>
<dbReference type="Proteomes" id="UP000023758">
    <property type="component" value="Unassembled WGS sequence"/>
</dbReference>
<accession>A0A022VZF4</accession>
<dbReference type="FunFam" id="3.60.130.10:FF:000009">
    <property type="entry name" value="Putative Taurine catabolism dioxygenase TauD"/>
    <property type="match status" value="1"/>
</dbReference>
<evidence type="ECO:0000313" key="4">
    <source>
        <dbReference type="EMBL" id="EZF51083.1"/>
    </source>
</evidence>
<dbReference type="PANTHER" id="PTHR10696">
    <property type="entry name" value="GAMMA-BUTYROBETAINE HYDROXYLASE-RELATED"/>
    <property type="match status" value="1"/>
</dbReference>
<dbReference type="AlphaFoldDB" id="A0A022VZF4"/>
<dbReference type="InterPro" id="IPR042098">
    <property type="entry name" value="TauD-like_sf"/>
</dbReference>
<sequence>MAPVTYDIPATQTTTSQKPAVSLDIFPDGLKTTGQQPPLYDQIRPFSEFPKKITGPTVWKAEDYKNNPEKWTHRFTEEECAEMSAAADAFVASGIPLTAISKDNFRLPKFSSFLEVLRKDIIDGKGFILFKGFPVQEWGTRKAAIAYMGLGTYLGYFVSQNSRGHALGHVKDLGEDSGKIDKVRIYRTNARQFFHTDDCDIVGLLCVAKAFEGGESDIISSHHVYNVLAEERPDVLETLTKPNWYVDRKGEVSVGEEEYIRAAIMYLEPKGGRVYTKWDPYYVQSLSRFSDAGIIPPLSPEQVEAMEVLEATCLRLSLHMVLDVGDIQFLSNSQVLHARTAYKDFPPPAPRRHLMRLWLSTPEDEGGWNLPFWDTNEKKRGGIQVNDNAPVANLDAD</sequence>
<protein>
    <recommendedName>
        <fullName evidence="3">TauD/TfdA-like domain-containing protein</fullName>
    </recommendedName>
</protein>
<dbReference type="PANTHER" id="PTHR10696:SF56">
    <property type="entry name" value="TAUD_TFDA-LIKE DOMAIN-CONTAINING PROTEIN"/>
    <property type="match status" value="1"/>
</dbReference>